<organism evidence="3">
    <name type="scientific">marine sediment metagenome</name>
    <dbReference type="NCBI Taxonomy" id="412755"/>
    <lineage>
        <taxon>unclassified sequences</taxon>
        <taxon>metagenomes</taxon>
        <taxon>ecological metagenomes</taxon>
    </lineage>
</organism>
<feature type="non-terminal residue" evidence="3">
    <location>
        <position position="70"/>
    </location>
</feature>
<keyword evidence="1" id="KW-0597">Phosphoprotein</keyword>
<evidence type="ECO:0000313" key="3">
    <source>
        <dbReference type="EMBL" id="GAH92862.1"/>
    </source>
</evidence>
<dbReference type="SUPFAM" id="SSF52172">
    <property type="entry name" value="CheY-like"/>
    <property type="match status" value="1"/>
</dbReference>
<sequence length="70" mass="7813">MLFNKKGARILVVDDDKVLADNLVEYLSKLGYQTSPAYGGREGLATFEQGDFQLVITDLKMPEMDGMELL</sequence>
<gene>
    <name evidence="3" type="ORF">S03H2_68893</name>
</gene>
<feature type="domain" description="Response regulatory" evidence="2">
    <location>
        <begin position="9"/>
        <end position="70"/>
    </location>
</feature>
<dbReference type="AlphaFoldDB" id="X1JFT9"/>
<comment type="caution">
    <text evidence="3">The sequence shown here is derived from an EMBL/GenBank/DDBJ whole genome shotgun (WGS) entry which is preliminary data.</text>
</comment>
<dbReference type="PANTHER" id="PTHR44591:SF23">
    <property type="entry name" value="CHEY SUBFAMILY"/>
    <property type="match status" value="1"/>
</dbReference>
<dbReference type="GO" id="GO:0000160">
    <property type="term" value="P:phosphorelay signal transduction system"/>
    <property type="evidence" value="ECO:0007669"/>
    <property type="project" value="InterPro"/>
</dbReference>
<dbReference type="Gene3D" id="3.40.50.2300">
    <property type="match status" value="1"/>
</dbReference>
<protein>
    <recommendedName>
        <fullName evidence="2">Response regulatory domain-containing protein</fullName>
    </recommendedName>
</protein>
<dbReference type="Pfam" id="PF00072">
    <property type="entry name" value="Response_reg"/>
    <property type="match status" value="1"/>
</dbReference>
<name>X1JFT9_9ZZZZ</name>
<dbReference type="InterPro" id="IPR001789">
    <property type="entry name" value="Sig_transdc_resp-reg_receiver"/>
</dbReference>
<dbReference type="EMBL" id="BARU01045390">
    <property type="protein sequence ID" value="GAH92862.1"/>
    <property type="molecule type" value="Genomic_DNA"/>
</dbReference>
<dbReference type="PROSITE" id="PS50110">
    <property type="entry name" value="RESPONSE_REGULATORY"/>
    <property type="match status" value="1"/>
</dbReference>
<dbReference type="InterPro" id="IPR011006">
    <property type="entry name" value="CheY-like_superfamily"/>
</dbReference>
<dbReference type="InterPro" id="IPR050595">
    <property type="entry name" value="Bact_response_regulator"/>
</dbReference>
<proteinExistence type="predicted"/>
<accession>X1JFT9</accession>
<evidence type="ECO:0000256" key="1">
    <source>
        <dbReference type="ARBA" id="ARBA00022553"/>
    </source>
</evidence>
<dbReference type="PANTHER" id="PTHR44591">
    <property type="entry name" value="STRESS RESPONSE REGULATOR PROTEIN 1"/>
    <property type="match status" value="1"/>
</dbReference>
<reference evidence="3" key="1">
    <citation type="journal article" date="2014" name="Front. Microbiol.">
        <title>High frequency of phylogenetically diverse reductive dehalogenase-homologous genes in deep subseafloor sedimentary metagenomes.</title>
        <authorList>
            <person name="Kawai M."/>
            <person name="Futagami T."/>
            <person name="Toyoda A."/>
            <person name="Takaki Y."/>
            <person name="Nishi S."/>
            <person name="Hori S."/>
            <person name="Arai W."/>
            <person name="Tsubouchi T."/>
            <person name="Morono Y."/>
            <person name="Uchiyama I."/>
            <person name="Ito T."/>
            <person name="Fujiyama A."/>
            <person name="Inagaki F."/>
            <person name="Takami H."/>
        </authorList>
    </citation>
    <scope>NUCLEOTIDE SEQUENCE</scope>
    <source>
        <strain evidence="3">Expedition CK06-06</strain>
    </source>
</reference>
<evidence type="ECO:0000259" key="2">
    <source>
        <dbReference type="PROSITE" id="PS50110"/>
    </source>
</evidence>